<sequence>MKRNQFIKLTGAGSVFTSIGGISWLMQSCDGQSINNAKAQSLNVINGSFDTLLPSPPLFD</sequence>
<dbReference type="RefSeq" id="WP_146229788.1">
    <property type="nucleotide sequence ID" value="NZ_QKLU01000003.1"/>
</dbReference>
<dbReference type="Proteomes" id="UP000248198">
    <property type="component" value="Unassembled WGS sequence"/>
</dbReference>
<comment type="caution">
    <text evidence="1">The sequence shown here is derived from an EMBL/GenBank/DDBJ whole genome shotgun (WGS) entry which is preliminary data.</text>
</comment>
<dbReference type="AlphaFoldDB" id="A0A318UEM6"/>
<proteinExistence type="predicted"/>
<keyword evidence="2" id="KW-1185">Reference proteome</keyword>
<accession>A0A318UEM6</accession>
<evidence type="ECO:0000313" key="2">
    <source>
        <dbReference type="Proteomes" id="UP000248198"/>
    </source>
</evidence>
<protein>
    <submittedName>
        <fullName evidence="1">Uncharacterized protein</fullName>
    </submittedName>
</protein>
<reference evidence="1 2" key="1">
    <citation type="submission" date="2018-06" db="EMBL/GenBank/DDBJ databases">
        <title>Genomic Encyclopedia of Archaeal and Bacterial Type Strains, Phase II (KMG-II): from individual species to whole genera.</title>
        <authorList>
            <person name="Goeker M."/>
        </authorList>
    </citation>
    <scope>NUCLEOTIDE SEQUENCE [LARGE SCALE GENOMIC DNA]</scope>
    <source>
        <strain evidence="1 2">DSM 27372</strain>
    </source>
</reference>
<dbReference type="PROSITE" id="PS51257">
    <property type="entry name" value="PROKAR_LIPOPROTEIN"/>
    <property type="match status" value="1"/>
</dbReference>
<dbReference type="EMBL" id="QKLU01000003">
    <property type="protein sequence ID" value="PYF74671.1"/>
    <property type="molecule type" value="Genomic_DNA"/>
</dbReference>
<name>A0A318UEM6_9SPHI</name>
<gene>
    <name evidence="1" type="ORF">B0O44_103116</name>
</gene>
<evidence type="ECO:0000313" key="1">
    <source>
        <dbReference type="EMBL" id="PYF74671.1"/>
    </source>
</evidence>
<organism evidence="1 2">
    <name type="scientific">Pedobacter nutrimenti</name>
    <dbReference type="NCBI Taxonomy" id="1241337"/>
    <lineage>
        <taxon>Bacteria</taxon>
        <taxon>Pseudomonadati</taxon>
        <taxon>Bacteroidota</taxon>
        <taxon>Sphingobacteriia</taxon>
        <taxon>Sphingobacteriales</taxon>
        <taxon>Sphingobacteriaceae</taxon>
        <taxon>Pedobacter</taxon>
    </lineage>
</organism>